<feature type="transmembrane region" description="Helical" evidence="8">
    <location>
        <begin position="223"/>
        <end position="244"/>
    </location>
</feature>
<accession>A0A3M2RKR6</accession>
<dbReference type="Proteomes" id="UP000265903">
    <property type="component" value="Unassembled WGS sequence"/>
</dbReference>
<keyword evidence="10" id="KW-1185">Reference proteome</keyword>
<comment type="subcellular location">
    <subcellularLocation>
        <location evidence="1">Cell membrane</location>
        <topology evidence="1">Multi-pass membrane protein</topology>
    </subcellularLocation>
</comment>
<dbReference type="PANTHER" id="PTHR36838:SF4">
    <property type="entry name" value="AUXIN EFFLUX CARRIER FAMILY PROTEIN"/>
    <property type="match status" value="1"/>
</dbReference>
<evidence type="ECO:0000256" key="5">
    <source>
        <dbReference type="ARBA" id="ARBA00022692"/>
    </source>
</evidence>
<evidence type="ECO:0000256" key="8">
    <source>
        <dbReference type="SAM" id="Phobius"/>
    </source>
</evidence>
<gene>
    <name evidence="9" type="ORF">DOQ08_00612</name>
</gene>
<comment type="caution">
    <text evidence="9">The sequence shown here is derived from an EMBL/GenBank/DDBJ whole genome shotgun (WGS) entry which is preliminary data.</text>
</comment>
<dbReference type="InterPro" id="IPR004776">
    <property type="entry name" value="Mem_transp_PIN-like"/>
</dbReference>
<dbReference type="OrthoDB" id="9805563at2"/>
<proteinExistence type="inferred from homology"/>
<feature type="transmembrane region" description="Helical" evidence="8">
    <location>
        <begin position="158"/>
        <end position="178"/>
    </location>
</feature>
<dbReference type="Pfam" id="PF03547">
    <property type="entry name" value="Mem_trans"/>
    <property type="match status" value="1"/>
</dbReference>
<dbReference type="EMBL" id="QMDL01000001">
    <property type="protein sequence ID" value="RMJ05936.1"/>
    <property type="molecule type" value="Genomic_DNA"/>
</dbReference>
<evidence type="ECO:0000256" key="2">
    <source>
        <dbReference type="ARBA" id="ARBA00010145"/>
    </source>
</evidence>
<feature type="transmembrane region" description="Helical" evidence="8">
    <location>
        <begin position="38"/>
        <end position="54"/>
    </location>
</feature>
<feature type="transmembrane region" description="Helical" evidence="8">
    <location>
        <begin position="198"/>
        <end position="216"/>
    </location>
</feature>
<keyword evidence="6 8" id="KW-1133">Transmembrane helix</keyword>
<evidence type="ECO:0000256" key="3">
    <source>
        <dbReference type="ARBA" id="ARBA00022448"/>
    </source>
</evidence>
<name>A0A3M2RKR6_9GAMM</name>
<evidence type="ECO:0000256" key="4">
    <source>
        <dbReference type="ARBA" id="ARBA00022475"/>
    </source>
</evidence>
<dbReference type="Gene3D" id="1.20.1530.20">
    <property type="match status" value="1"/>
</dbReference>
<comment type="similarity">
    <text evidence="2">Belongs to the auxin efflux carrier (TC 2.A.69) family.</text>
</comment>
<protein>
    <submittedName>
        <fullName evidence="9">Membrane transport protein</fullName>
    </submittedName>
</protein>
<evidence type="ECO:0000313" key="9">
    <source>
        <dbReference type="EMBL" id="RMJ05936.1"/>
    </source>
</evidence>
<feature type="transmembrane region" description="Helical" evidence="8">
    <location>
        <begin position="66"/>
        <end position="87"/>
    </location>
</feature>
<dbReference type="PANTHER" id="PTHR36838">
    <property type="entry name" value="AUXIN EFFLUX CARRIER FAMILY PROTEIN"/>
    <property type="match status" value="1"/>
</dbReference>
<dbReference type="InterPro" id="IPR038770">
    <property type="entry name" value="Na+/solute_symporter_sf"/>
</dbReference>
<dbReference type="RefSeq" id="WP_114333415.1">
    <property type="nucleotide sequence ID" value="NZ_QMDL01000001.1"/>
</dbReference>
<evidence type="ECO:0000256" key="1">
    <source>
        <dbReference type="ARBA" id="ARBA00004651"/>
    </source>
</evidence>
<dbReference type="GO" id="GO:0005886">
    <property type="term" value="C:plasma membrane"/>
    <property type="evidence" value="ECO:0007669"/>
    <property type="project" value="UniProtKB-SubCell"/>
</dbReference>
<keyword evidence="3" id="KW-0813">Transport</keyword>
<feature type="transmembrane region" description="Helical" evidence="8">
    <location>
        <begin position="250"/>
        <end position="271"/>
    </location>
</feature>
<evidence type="ECO:0000256" key="7">
    <source>
        <dbReference type="ARBA" id="ARBA00023136"/>
    </source>
</evidence>
<evidence type="ECO:0000313" key="10">
    <source>
        <dbReference type="Proteomes" id="UP000265903"/>
    </source>
</evidence>
<keyword evidence="4" id="KW-1003">Cell membrane</keyword>
<feature type="transmembrane region" description="Helical" evidence="8">
    <location>
        <begin position="124"/>
        <end position="146"/>
    </location>
</feature>
<keyword evidence="5 8" id="KW-0812">Transmembrane</keyword>
<reference evidence="9 10" key="1">
    <citation type="submission" date="2018-08" db="EMBL/GenBank/DDBJ databases">
        <title>Whole Genome Sequence of the Moderate Halophilic Marine Bacterium Marinobacter litoralis Sw-45.</title>
        <authorList>
            <person name="Musa H."/>
        </authorList>
    </citation>
    <scope>NUCLEOTIDE SEQUENCE [LARGE SCALE GENOMIC DNA]</scope>
    <source>
        <strain evidence="9 10">Sw-45</strain>
    </source>
</reference>
<dbReference type="GO" id="GO:0055085">
    <property type="term" value="P:transmembrane transport"/>
    <property type="evidence" value="ECO:0007669"/>
    <property type="project" value="InterPro"/>
</dbReference>
<evidence type="ECO:0000256" key="6">
    <source>
        <dbReference type="ARBA" id="ARBA00022989"/>
    </source>
</evidence>
<keyword evidence="7 8" id="KW-0472">Membrane</keyword>
<organism evidence="9 10">
    <name type="scientific">Marinobacter litoralis</name>
    <dbReference type="NCBI Taxonomy" id="187981"/>
    <lineage>
        <taxon>Bacteria</taxon>
        <taxon>Pseudomonadati</taxon>
        <taxon>Pseudomonadota</taxon>
        <taxon>Gammaproteobacteria</taxon>
        <taxon>Pseudomonadales</taxon>
        <taxon>Marinobacteraceae</taxon>
        <taxon>Marinobacter</taxon>
    </lineage>
</organism>
<sequence>MQVVVQALVPVFVLIMLGHVLRRINFPGGDFWPQAERFTYYILFPAMLVFKLGQARLPVSAYADTALLIVSMLLAMTVALVVVQLFWRWSGPVFSSVYQGAIRFNSYVGLAAGGMLLGDDGLSLTAIAVAIMVPLLNLLCILMFSLVAGQDKVSVKQVLKAIATNPLIVGSVLGVLWSYFEIGFHPLLAGTLEPLSNLALPMGLMTVGAGLQLSALRGASAPFLVSSALKLLAFPLMAVGLAWALGLSGLLVQVAVLLATLPTATSAYILARQLGGDAPLMAGIISGQTLLAMVSIPLMLSLLW</sequence>
<dbReference type="AlphaFoldDB" id="A0A3M2RKR6"/>
<feature type="transmembrane region" description="Helical" evidence="8">
    <location>
        <begin position="278"/>
        <end position="300"/>
    </location>
</feature>